<evidence type="ECO:0000256" key="2">
    <source>
        <dbReference type="SAM" id="MobiDB-lite"/>
    </source>
</evidence>
<dbReference type="GO" id="GO:0098826">
    <property type="term" value="C:endoplasmic reticulum tubular network membrane"/>
    <property type="evidence" value="ECO:0007669"/>
    <property type="project" value="UniProtKB-UniRule"/>
</dbReference>
<feature type="compositionally biased region" description="Basic residues" evidence="2">
    <location>
        <begin position="105"/>
        <end position="117"/>
    </location>
</feature>
<sequence length="223" mass="24606">HWYDKIVDVIVGDEGPDTKFALVCGKCFAHNGLALPQEIDDIQYFCPKCNFFNPSRRRTRMTMTAPGIQIPSTPEQTLLQAQNKPLPASRDPSPSPSVHRLPHPDHHHHHHHHQQQHHRQDESGLQEGKVQEPVLELPSSGERSGSDHSESDDIGFVSNWNDSDAGGVDHDEGDEEDAETDDTNGHIVDSGDGTNLTSTKAKKDNSGTKTKATATGKRKAKHI</sequence>
<keyword evidence="1" id="KW-0479">Metal-binding</keyword>
<dbReference type="OrthoDB" id="1725934at2759"/>
<reference evidence="4" key="1">
    <citation type="journal article" date="2020" name="Fungal Divers.">
        <title>Resolving the Mortierellaceae phylogeny through synthesis of multi-gene phylogenetics and phylogenomics.</title>
        <authorList>
            <person name="Vandepol N."/>
            <person name="Liber J."/>
            <person name="Desiro A."/>
            <person name="Na H."/>
            <person name="Kennedy M."/>
            <person name="Barry K."/>
            <person name="Grigoriev I.V."/>
            <person name="Miller A.N."/>
            <person name="O'Donnell K."/>
            <person name="Stajich J.E."/>
            <person name="Bonito G."/>
        </authorList>
    </citation>
    <scope>NUCLEOTIDE SEQUENCE</scope>
    <source>
        <strain evidence="4">MES-2147</strain>
    </source>
</reference>
<keyword evidence="5" id="KW-1185">Reference proteome</keyword>
<dbReference type="PANTHER" id="PTHR22166:SF12">
    <property type="entry name" value="ENDOPLASMIC RETICULUM JUNCTION FORMATION PROTEIN LUNAPARK"/>
    <property type="match status" value="1"/>
</dbReference>
<comment type="caution">
    <text evidence="4">The sequence shown here is derived from an EMBL/GenBank/DDBJ whole genome shotgun (WGS) entry which is preliminary data.</text>
</comment>
<evidence type="ECO:0000256" key="1">
    <source>
        <dbReference type="RuleBase" id="RU367073"/>
    </source>
</evidence>
<comment type="similarity">
    <text evidence="1">Belongs to the lunapark family.</text>
</comment>
<keyword evidence="1" id="KW-0256">Endoplasmic reticulum</keyword>
<gene>
    <name evidence="4" type="ORF">BGZ65_003416</name>
</gene>
<dbReference type="PANTHER" id="PTHR22166">
    <property type="entry name" value="ENDOPLASMIC RETICULUM JUNCTION FORMATION PROTEIN LUNAPARK"/>
    <property type="match status" value="1"/>
</dbReference>
<keyword evidence="1" id="KW-0862">Zinc</keyword>
<protein>
    <recommendedName>
        <fullName evidence="1">Endoplasmic reticulum junction formation protein lunapark</fullName>
    </recommendedName>
</protein>
<dbReference type="Pfam" id="PF10058">
    <property type="entry name" value="Zn_ribbon_10"/>
    <property type="match status" value="1"/>
</dbReference>
<accession>A0A9P6M983</accession>
<name>A0A9P6M983_9FUNG</name>
<dbReference type="GO" id="GO:1903373">
    <property type="term" value="P:positive regulation of endoplasmic reticulum tubular network organization"/>
    <property type="evidence" value="ECO:0007669"/>
    <property type="project" value="UniProtKB-UniRule"/>
</dbReference>
<comment type="subcellular location">
    <subcellularLocation>
        <location evidence="1">Endoplasmic reticulum membrane</location>
        <topology evidence="1">Multi-pass membrane protein</topology>
    </subcellularLocation>
</comment>
<feature type="compositionally biased region" description="Acidic residues" evidence="2">
    <location>
        <begin position="171"/>
        <end position="182"/>
    </location>
</feature>
<comment type="domain">
    <text evidence="1">The C4-type zinc finger motif is necessary both for its ER three-way tubular junction localization and formation.</text>
</comment>
<organism evidence="4 5">
    <name type="scientific">Modicella reniformis</name>
    <dbReference type="NCBI Taxonomy" id="1440133"/>
    <lineage>
        <taxon>Eukaryota</taxon>
        <taxon>Fungi</taxon>
        <taxon>Fungi incertae sedis</taxon>
        <taxon>Mucoromycota</taxon>
        <taxon>Mortierellomycotina</taxon>
        <taxon>Mortierellomycetes</taxon>
        <taxon>Mortierellales</taxon>
        <taxon>Mortierellaceae</taxon>
        <taxon>Modicella</taxon>
    </lineage>
</organism>
<proteinExistence type="inferred from homology"/>
<evidence type="ECO:0000313" key="4">
    <source>
        <dbReference type="EMBL" id="KAF9981925.1"/>
    </source>
</evidence>
<dbReference type="EMBL" id="JAAAHW010003642">
    <property type="protein sequence ID" value="KAF9981925.1"/>
    <property type="molecule type" value="Genomic_DNA"/>
</dbReference>
<feature type="region of interest" description="Disordered" evidence="2">
    <location>
        <begin position="80"/>
        <end position="223"/>
    </location>
</feature>
<feature type="domain" description="Lunapark zinc ribbon" evidence="3">
    <location>
        <begin position="2"/>
        <end position="53"/>
    </location>
</feature>
<evidence type="ECO:0000313" key="5">
    <source>
        <dbReference type="Proteomes" id="UP000749646"/>
    </source>
</evidence>
<evidence type="ECO:0000259" key="3">
    <source>
        <dbReference type="Pfam" id="PF10058"/>
    </source>
</evidence>
<feature type="non-terminal residue" evidence="4">
    <location>
        <position position="1"/>
    </location>
</feature>
<dbReference type="InterPro" id="IPR019273">
    <property type="entry name" value="Lunapark_Znf"/>
</dbReference>
<dbReference type="InterPro" id="IPR040115">
    <property type="entry name" value="Lnp"/>
</dbReference>
<keyword evidence="1" id="KW-0863">Zinc-finger</keyword>
<dbReference type="AlphaFoldDB" id="A0A9P6M983"/>
<dbReference type="GO" id="GO:0071788">
    <property type="term" value="P:endoplasmic reticulum tubular network maintenance"/>
    <property type="evidence" value="ECO:0007669"/>
    <property type="project" value="UniProtKB-UniRule"/>
</dbReference>
<comment type="function">
    <text evidence="1">Plays a role in determining ER morphology.</text>
</comment>
<dbReference type="Proteomes" id="UP000749646">
    <property type="component" value="Unassembled WGS sequence"/>
</dbReference>
<dbReference type="GO" id="GO:0008270">
    <property type="term" value="F:zinc ion binding"/>
    <property type="evidence" value="ECO:0007669"/>
    <property type="project" value="UniProtKB-KW"/>
</dbReference>